<dbReference type="GO" id="GO:0046983">
    <property type="term" value="F:protein dimerization activity"/>
    <property type="evidence" value="ECO:0007669"/>
    <property type="project" value="InterPro"/>
</dbReference>
<proteinExistence type="predicted"/>
<feature type="domain" description="HAT C-terminal dimerisation" evidence="1">
    <location>
        <begin position="521"/>
        <end position="573"/>
    </location>
</feature>
<dbReference type="EMBL" id="JAHWGI010001267">
    <property type="protein sequence ID" value="KAK3926574.1"/>
    <property type="molecule type" value="Genomic_DNA"/>
</dbReference>
<dbReference type="SUPFAM" id="SSF53098">
    <property type="entry name" value="Ribonuclease H-like"/>
    <property type="match status" value="1"/>
</dbReference>
<evidence type="ECO:0000313" key="3">
    <source>
        <dbReference type="Proteomes" id="UP001219518"/>
    </source>
</evidence>
<gene>
    <name evidence="2" type="ORF">KUF71_014910</name>
</gene>
<reference evidence="2" key="2">
    <citation type="journal article" date="2023" name="BMC Genomics">
        <title>Pest status, molecular evolution, and epigenetic factors derived from the genome assembly of Frankliniella fusca, a thysanopteran phytovirus vector.</title>
        <authorList>
            <person name="Catto M.A."/>
            <person name="Labadie P.E."/>
            <person name="Jacobson A.L."/>
            <person name="Kennedy G.G."/>
            <person name="Srinivasan R."/>
            <person name="Hunt B.G."/>
        </authorList>
    </citation>
    <scope>NUCLEOTIDE SEQUENCE</scope>
    <source>
        <strain evidence="2">PL_HMW_Pooled</strain>
    </source>
</reference>
<name>A0AAE1HSB5_9NEOP</name>
<dbReference type="PANTHER" id="PTHR37162">
    <property type="entry name" value="HAT FAMILY DIMERISATION DOMAINCONTAINING PROTEIN-RELATED"/>
    <property type="match status" value="1"/>
</dbReference>
<dbReference type="Proteomes" id="UP001219518">
    <property type="component" value="Unassembled WGS sequence"/>
</dbReference>
<reference evidence="2" key="1">
    <citation type="submission" date="2021-07" db="EMBL/GenBank/DDBJ databases">
        <authorList>
            <person name="Catto M.A."/>
            <person name="Jacobson A."/>
            <person name="Kennedy G."/>
            <person name="Labadie P."/>
            <person name="Hunt B.G."/>
            <person name="Srinivasan R."/>
        </authorList>
    </citation>
    <scope>NUCLEOTIDE SEQUENCE</scope>
    <source>
        <strain evidence="2">PL_HMW_Pooled</strain>
        <tissue evidence="2">Head</tissue>
    </source>
</reference>
<comment type="caution">
    <text evidence="2">The sequence shown here is derived from an EMBL/GenBank/DDBJ whole genome shotgun (WGS) entry which is preliminary data.</text>
</comment>
<dbReference type="InterPro" id="IPR012337">
    <property type="entry name" value="RNaseH-like_sf"/>
</dbReference>
<dbReference type="InterPro" id="IPR008906">
    <property type="entry name" value="HATC_C_dom"/>
</dbReference>
<evidence type="ECO:0000313" key="2">
    <source>
        <dbReference type="EMBL" id="KAK3926574.1"/>
    </source>
</evidence>
<organism evidence="2 3">
    <name type="scientific">Frankliniella fusca</name>
    <dbReference type="NCBI Taxonomy" id="407009"/>
    <lineage>
        <taxon>Eukaryota</taxon>
        <taxon>Metazoa</taxon>
        <taxon>Ecdysozoa</taxon>
        <taxon>Arthropoda</taxon>
        <taxon>Hexapoda</taxon>
        <taxon>Insecta</taxon>
        <taxon>Pterygota</taxon>
        <taxon>Neoptera</taxon>
        <taxon>Paraneoptera</taxon>
        <taxon>Thysanoptera</taxon>
        <taxon>Terebrantia</taxon>
        <taxon>Thripoidea</taxon>
        <taxon>Thripidae</taxon>
        <taxon>Frankliniella</taxon>
    </lineage>
</organism>
<sequence>MGKWGKYLKKFNPEWMKKPCFKTVVNINDSTKAVDLRLAVYVAIHCSVRSVDHLAELLTVIGKGSALERTRLHRTKCSKLIAAVIAPAFLTELIRDIGQSKYSLIVDEVTDITVIKIMGVCVRYYSKSKKCFATDFLGLLQVHSGTGENLAKAVLEYLDKIGLPYMNMESIGVDGAPVMVGIHDSFYTHLRDKIPHLILVKCICHSVDKAAEYAYKAIPDEVTYLVTETYNWFAHSSVRQDEYQQYYEAKKGCKPGKLVSPSKTRWLIWKLVCSQFLDQWTELKAAPNKKDHKAKILAPLFTTSNLLYLTFLRKILSDVRTANLAFEQTDADVTKLYSDVRNVVFTIAARLLKQGSLTVTIRPGVLREDEVEMLKRAFQTPANDRPADQLKLGWDFDQLLKTVTISEADLLAVRPNCGQFLLKLGIELCERLPANLATINKIKYFSPKLALAKVARPEFEQLPIERADHLNKDTLETQWIALGTLALSDICPHADKNHDIDNTDIQHFWSDVLNLGDASGNHPFEELAMFAIRCLTLPISNAVVERIFSLLNFLKSKRRNKLQLRMLEALIRLRVHLKVDGLCCKGFVPTTDMFSRFNSKMYEAFHEPEPAAAIPMYRGENEDEDEEAVDNPDDAHMEVEILIDMNCAVELPDEDYRETMTLFDEDGIQCATITV</sequence>
<evidence type="ECO:0000259" key="1">
    <source>
        <dbReference type="Pfam" id="PF05699"/>
    </source>
</evidence>
<accession>A0AAE1HSB5</accession>
<dbReference type="PANTHER" id="PTHR37162:SF1">
    <property type="entry name" value="BED-TYPE DOMAIN-CONTAINING PROTEIN"/>
    <property type="match status" value="1"/>
</dbReference>
<keyword evidence="3" id="KW-1185">Reference proteome</keyword>
<protein>
    <submittedName>
        <fullName evidence="2">General transcription factor II-I repeat domain-containing protein 2</fullName>
    </submittedName>
</protein>
<dbReference type="AlphaFoldDB" id="A0AAE1HSB5"/>
<dbReference type="Pfam" id="PF05699">
    <property type="entry name" value="Dimer_Tnp_hAT"/>
    <property type="match status" value="1"/>
</dbReference>